<name>A0A0G3BMV3_9BURK</name>
<keyword evidence="4 7" id="KW-0597">Phosphoprotein</keyword>
<dbReference type="SUPFAM" id="SSF52172">
    <property type="entry name" value="CheY-like"/>
    <property type="match status" value="1"/>
</dbReference>
<keyword evidence="12" id="KW-0489">Methyltransferase</keyword>
<dbReference type="Pfam" id="PF08447">
    <property type="entry name" value="PAS_3"/>
    <property type="match status" value="1"/>
</dbReference>
<dbReference type="InterPro" id="IPR000014">
    <property type="entry name" value="PAS"/>
</dbReference>
<dbReference type="PANTHER" id="PTHR43547">
    <property type="entry name" value="TWO-COMPONENT HISTIDINE KINASE"/>
    <property type="match status" value="1"/>
</dbReference>
<dbReference type="AlphaFoldDB" id="A0A0G3BMV3"/>
<dbReference type="PATRIC" id="fig|413882.6.peg.1231"/>
<keyword evidence="5 12" id="KW-0808">Transferase</keyword>
<dbReference type="OrthoDB" id="9808408at2"/>
<dbReference type="Gene3D" id="2.10.70.100">
    <property type="match status" value="1"/>
</dbReference>
<keyword evidence="6" id="KW-0418">Kinase</keyword>
<dbReference type="InterPro" id="IPR035965">
    <property type="entry name" value="PAS-like_dom_sf"/>
</dbReference>
<dbReference type="InterPro" id="IPR036097">
    <property type="entry name" value="HisK_dim/P_sf"/>
</dbReference>
<dbReference type="Gene3D" id="3.40.50.2300">
    <property type="match status" value="1"/>
</dbReference>
<evidence type="ECO:0000256" key="6">
    <source>
        <dbReference type="ARBA" id="ARBA00022777"/>
    </source>
</evidence>
<feature type="domain" description="Histidine kinase" evidence="8">
    <location>
        <begin position="351"/>
        <end position="566"/>
    </location>
</feature>
<dbReference type="GO" id="GO:0000155">
    <property type="term" value="F:phosphorelay sensor kinase activity"/>
    <property type="evidence" value="ECO:0007669"/>
    <property type="project" value="InterPro"/>
</dbReference>
<dbReference type="GO" id="GO:0032259">
    <property type="term" value="P:methylation"/>
    <property type="evidence" value="ECO:0007669"/>
    <property type="project" value="UniProtKB-KW"/>
</dbReference>
<dbReference type="SMART" id="SM00065">
    <property type="entry name" value="GAF"/>
    <property type="match status" value="1"/>
</dbReference>
<organism evidence="12 13">
    <name type="scientific">Caldimonas brevitalea</name>
    <dbReference type="NCBI Taxonomy" id="413882"/>
    <lineage>
        <taxon>Bacteria</taxon>
        <taxon>Pseudomonadati</taxon>
        <taxon>Pseudomonadota</taxon>
        <taxon>Betaproteobacteria</taxon>
        <taxon>Burkholderiales</taxon>
        <taxon>Sphaerotilaceae</taxon>
        <taxon>Caldimonas</taxon>
    </lineage>
</organism>
<dbReference type="STRING" id="413882.AAW51_1169"/>
<dbReference type="InterPro" id="IPR001789">
    <property type="entry name" value="Sig_transdc_resp-reg_receiver"/>
</dbReference>
<dbReference type="InterPro" id="IPR001610">
    <property type="entry name" value="PAC"/>
</dbReference>
<evidence type="ECO:0000259" key="11">
    <source>
        <dbReference type="PROSITE" id="PS50113"/>
    </source>
</evidence>
<dbReference type="InterPro" id="IPR005467">
    <property type="entry name" value="His_kinase_dom"/>
</dbReference>
<evidence type="ECO:0000313" key="12">
    <source>
        <dbReference type="EMBL" id="AKJ27860.1"/>
    </source>
</evidence>
<dbReference type="CDD" id="cd17580">
    <property type="entry name" value="REC_2_DhkD-like"/>
    <property type="match status" value="1"/>
</dbReference>
<dbReference type="FunFam" id="3.30.565.10:FF:000006">
    <property type="entry name" value="Sensor histidine kinase WalK"/>
    <property type="match status" value="1"/>
</dbReference>
<dbReference type="InterPro" id="IPR003594">
    <property type="entry name" value="HATPase_dom"/>
</dbReference>
<dbReference type="Gene3D" id="3.30.450.40">
    <property type="match status" value="1"/>
</dbReference>
<dbReference type="Proteomes" id="UP000035352">
    <property type="component" value="Chromosome"/>
</dbReference>
<dbReference type="SUPFAM" id="SSF55781">
    <property type="entry name" value="GAF domain-like"/>
    <property type="match status" value="1"/>
</dbReference>
<dbReference type="InterPro" id="IPR036890">
    <property type="entry name" value="HATPase_C_sf"/>
</dbReference>
<dbReference type="CDD" id="cd00082">
    <property type="entry name" value="HisKA"/>
    <property type="match status" value="1"/>
</dbReference>
<evidence type="ECO:0000259" key="8">
    <source>
        <dbReference type="PROSITE" id="PS50109"/>
    </source>
</evidence>
<reference evidence="12 13" key="1">
    <citation type="submission" date="2015-05" db="EMBL/GenBank/DDBJ databases">
        <authorList>
            <person name="Tang B."/>
            <person name="Yu Y."/>
        </authorList>
    </citation>
    <scope>NUCLEOTIDE SEQUENCE [LARGE SCALE GENOMIC DNA]</scope>
    <source>
        <strain evidence="12 13">DSM 7029</strain>
    </source>
</reference>
<dbReference type="InterPro" id="IPR003018">
    <property type="entry name" value="GAF"/>
</dbReference>
<evidence type="ECO:0000256" key="2">
    <source>
        <dbReference type="ARBA" id="ARBA00004429"/>
    </source>
</evidence>
<dbReference type="CDD" id="cd00075">
    <property type="entry name" value="HATPase"/>
    <property type="match status" value="1"/>
</dbReference>
<feature type="domain" description="Response regulatory" evidence="9">
    <location>
        <begin position="588"/>
        <end position="704"/>
    </location>
</feature>
<dbReference type="PROSITE" id="PS50110">
    <property type="entry name" value="RESPONSE_REGULATORY"/>
    <property type="match status" value="1"/>
</dbReference>
<dbReference type="Gene3D" id="3.30.450.20">
    <property type="entry name" value="PAS domain"/>
    <property type="match status" value="1"/>
</dbReference>
<sequence>MKMGADTPAQAGRAEERLRLLGRVAGLLAASKPFEDVLGKGVESCLPTLGEFGHVDLVVGQQVRRVRCGRGEAATHAAALLGHEWSQPPCREPNVCALSSGRAALHVDLGDACLRAMARGEHHLARLRQLALTSMITVPLHHGGELVGALTLFRRAGARRHGADDLDFAQTLAALLAPAWVSARLQETQRQAESALRESEERLRLAVDAGRLGIWDWDVVQDRLRGSARIADWLGVAPGTFGGRFDDFLALLHPDDVDQVKRQAEVALQGRAMFAAEFRVVQPDGRVRWLASQASVHRDGAGRPLRVVGATHDATERVELLAAERCARADAEAARRDAEAASRAKDEFLAMLGHELRNPLAPIVTALRLMEMRGEPLRPEHALISRQVAHLSRLVDDLLDVSRITQGQIELTLERLDIAGVLRKAVEQVWPALDKRGLQFDAHLPLQPVVVQGDASRLAQVFVNLLANAAKYTPAHGRIELTVEPADQHVVITVSDNGAGISAALLPHVFDLFVQGPQRLDRMEGGLGLGLAIARSLVRLHGGQLCAASDGPGRGSRFRVELPLAPPQAPPATLALGGEVVGAGLSGRLLIVDDNEDAADMLEQLLSLAGHQVRGAGDAQAALAAVAEFKPDLAVLDIGLPGMDGYALARRLLALPGLADLRLVALTGYGREPDREHARQAGFHAHLVKPVEPQRLLQTVEQLLAERRDARD</sequence>
<keyword evidence="13" id="KW-1185">Reference proteome</keyword>
<dbReference type="SUPFAM" id="SSF55785">
    <property type="entry name" value="PYP-like sensor domain (PAS domain)"/>
    <property type="match status" value="1"/>
</dbReference>
<feature type="domain" description="PAC" evidence="11">
    <location>
        <begin position="274"/>
        <end position="326"/>
    </location>
</feature>
<protein>
    <recommendedName>
        <fullName evidence="3">histidine kinase</fullName>
        <ecNumber evidence="3">2.7.13.3</ecNumber>
    </recommendedName>
</protein>
<dbReference type="RefSeq" id="WP_083438106.1">
    <property type="nucleotide sequence ID" value="NZ_CP011371.1"/>
</dbReference>
<evidence type="ECO:0000313" key="13">
    <source>
        <dbReference type="Proteomes" id="UP000035352"/>
    </source>
</evidence>
<gene>
    <name evidence="12" type="ORF">AAW51_1169</name>
</gene>
<comment type="subcellular location">
    <subcellularLocation>
        <location evidence="2">Cell inner membrane</location>
        <topology evidence="2">Multi-pass membrane protein</topology>
    </subcellularLocation>
</comment>
<dbReference type="PRINTS" id="PR00344">
    <property type="entry name" value="BCTRLSENSOR"/>
</dbReference>
<dbReference type="InterPro" id="IPR011006">
    <property type="entry name" value="CheY-like_superfamily"/>
</dbReference>
<evidence type="ECO:0000256" key="3">
    <source>
        <dbReference type="ARBA" id="ARBA00012438"/>
    </source>
</evidence>
<proteinExistence type="predicted"/>
<dbReference type="InterPro" id="IPR013655">
    <property type="entry name" value="PAS_fold_3"/>
</dbReference>
<evidence type="ECO:0000259" key="10">
    <source>
        <dbReference type="PROSITE" id="PS50112"/>
    </source>
</evidence>
<dbReference type="Pfam" id="PF01590">
    <property type="entry name" value="GAF"/>
    <property type="match status" value="1"/>
</dbReference>
<comment type="catalytic activity">
    <reaction evidence="1">
        <text>ATP + protein L-histidine = ADP + protein N-phospho-L-histidine.</text>
        <dbReference type="EC" id="2.7.13.3"/>
    </reaction>
</comment>
<dbReference type="SMART" id="SM00388">
    <property type="entry name" value="HisKA"/>
    <property type="match status" value="1"/>
</dbReference>
<dbReference type="SUPFAM" id="SSF55874">
    <property type="entry name" value="ATPase domain of HSP90 chaperone/DNA topoisomerase II/histidine kinase"/>
    <property type="match status" value="1"/>
</dbReference>
<dbReference type="NCBIfam" id="TIGR00229">
    <property type="entry name" value="sensory_box"/>
    <property type="match status" value="1"/>
</dbReference>
<dbReference type="PROSITE" id="PS50112">
    <property type="entry name" value="PAS"/>
    <property type="match status" value="1"/>
</dbReference>
<dbReference type="Gene3D" id="3.30.565.10">
    <property type="entry name" value="Histidine kinase-like ATPase, C-terminal domain"/>
    <property type="match status" value="1"/>
</dbReference>
<evidence type="ECO:0000256" key="7">
    <source>
        <dbReference type="PROSITE-ProRule" id="PRU00169"/>
    </source>
</evidence>
<dbReference type="PROSITE" id="PS50113">
    <property type="entry name" value="PAC"/>
    <property type="match status" value="1"/>
</dbReference>
<dbReference type="KEGG" id="pbh:AAW51_1169"/>
<dbReference type="GO" id="GO:0008168">
    <property type="term" value="F:methyltransferase activity"/>
    <property type="evidence" value="ECO:0007669"/>
    <property type="project" value="UniProtKB-KW"/>
</dbReference>
<dbReference type="PROSITE" id="PS50109">
    <property type="entry name" value="HIS_KIN"/>
    <property type="match status" value="1"/>
</dbReference>
<evidence type="ECO:0000256" key="1">
    <source>
        <dbReference type="ARBA" id="ARBA00000085"/>
    </source>
</evidence>
<dbReference type="InterPro" id="IPR029016">
    <property type="entry name" value="GAF-like_dom_sf"/>
</dbReference>
<dbReference type="EMBL" id="CP011371">
    <property type="protein sequence ID" value="AKJ27860.1"/>
    <property type="molecule type" value="Genomic_DNA"/>
</dbReference>
<dbReference type="SMART" id="SM00387">
    <property type="entry name" value="HATPase_c"/>
    <property type="match status" value="1"/>
</dbReference>
<evidence type="ECO:0000256" key="4">
    <source>
        <dbReference type="ARBA" id="ARBA00022553"/>
    </source>
</evidence>
<dbReference type="CDD" id="cd00130">
    <property type="entry name" value="PAS"/>
    <property type="match status" value="1"/>
</dbReference>
<dbReference type="InterPro" id="IPR004358">
    <property type="entry name" value="Sig_transdc_His_kin-like_C"/>
</dbReference>
<evidence type="ECO:0000259" key="9">
    <source>
        <dbReference type="PROSITE" id="PS50110"/>
    </source>
</evidence>
<dbReference type="InterPro" id="IPR000700">
    <property type="entry name" value="PAS-assoc_C"/>
</dbReference>
<dbReference type="GO" id="GO:0005886">
    <property type="term" value="C:plasma membrane"/>
    <property type="evidence" value="ECO:0007669"/>
    <property type="project" value="UniProtKB-SubCell"/>
</dbReference>
<dbReference type="InterPro" id="IPR003661">
    <property type="entry name" value="HisK_dim/P_dom"/>
</dbReference>
<dbReference type="SUPFAM" id="SSF47384">
    <property type="entry name" value="Homodimeric domain of signal transducing histidine kinase"/>
    <property type="match status" value="1"/>
</dbReference>
<feature type="modified residue" description="4-aspartylphosphate" evidence="7">
    <location>
        <position position="637"/>
    </location>
</feature>
<feature type="domain" description="PAS" evidence="10">
    <location>
        <begin position="199"/>
        <end position="271"/>
    </location>
</feature>
<dbReference type="Pfam" id="PF02518">
    <property type="entry name" value="HATPase_c"/>
    <property type="match status" value="1"/>
</dbReference>
<dbReference type="SMART" id="SM00086">
    <property type="entry name" value="PAC"/>
    <property type="match status" value="1"/>
</dbReference>
<dbReference type="EC" id="2.7.13.3" evidence="3"/>
<dbReference type="Pfam" id="PF00512">
    <property type="entry name" value="HisKA"/>
    <property type="match status" value="1"/>
</dbReference>
<dbReference type="PANTHER" id="PTHR43547:SF2">
    <property type="entry name" value="HYBRID SIGNAL TRANSDUCTION HISTIDINE KINASE C"/>
    <property type="match status" value="1"/>
</dbReference>
<dbReference type="SMART" id="SM00448">
    <property type="entry name" value="REC"/>
    <property type="match status" value="1"/>
</dbReference>
<dbReference type="Gene3D" id="1.10.287.130">
    <property type="match status" value="1"/>
</dbReference>
<accession>A0A0G3BMV3</accession>
<dbReference type="Pfam" id="PF00072">
    <property type="entry name" value="Response_reg"/>
    <property type="match status" value="1"/>
</dbReference>
<evidence type="ECO:0000256" key="5">
    <source>
        <dbReference type="ARBA" id="ARBA00022679"/>
    </source>
</evidence>